<proteinExistence type="predicted"/>
<evidence type="ECO:0000313" key="1">
    <source>
        <dbReference type="EMBL" id="SDU24072.1"/>
    </source>
</evidence>
<dbReference type="Proteomes" id="UP000181998">
    <property type="component" value="Unassembled WGS sequence"/>
</dbReference>
<evidence type="ECO:0000313" key="3">
    <source>
        <dbReference type="EMBL" id="SOD20830.1"/>
    </source>
</evidence>
<organism evidence="2 4">
    <name type="scientific">Nitrosomonas ureae</name>
    <dbReference type="NCBI Taxonomy" id="44577"/>
    <lineage>
        <taxon>Bacteria</taxon>
        <taxon>Pseudomonadati</taxon>
        <taxon>Pseudomonadota</taxon>
        <taxon>Betaproteobacteria</taxon>
        <taxon>Nitrosomonadales</taxon>
        <taxon>Nitrosomonadaceae</taxon>
        <taxon>Nitrosomonas</taxon>
    </lineage>
</organism>
<name>A0A1H9FB08_9PROT</name>
<evidence type="ECO:0000313" key="5">
    <source>
        <dbReference type="Proteomes" id="UP000182882"/>
    </source>
</evidence>
<evidence type="ECO:0000313" key="2">
    <source>
        <dbReference type="EMBL" id="SEQ35116.1"/>
    </source>
</evidence>
<dbReference type="Proteomes" id="UP000182882">
    <property type="component" value="Unassembled WGS sequence"/>
</dbReference>
<protein>
    <submittedName>
        <fullName evidence="2">Uncharacterized protein</fullName>
    </submittedName>
</protein>
<keyword evidence="5" id="KW-1185">Reference proteome</keyword>
<dbReference type="EMBL" id="FNLN01000038">
    <property type="protein sequence ID" value="SDU24072.1"/>
    <property type="molecule type" value="Genomic_DNA"/>
</dbReference>
<reference evidence="3 6" key="3">
    <citation type="submission" date="2017-09" db="EMBL/GenBank/DDBJ databases">
        <authorList>
            <person name="Ehlers B."/>
            <person name="Leendertz F.H."/>
        </authorList>
    </citation>
    <scope>NUCLEOTIDE SEQUENCE [LARGE SCALE GENOMIC DNA]</scope>
    <source>
        <strain evidence="3 6">Nm42</strain>
    </source>
</reference>
<evidence type="ECO:0000313" key="6">
    <source>
        <dbReference type="Proteomes" id="UP000219335"/>
    </source>
</evidence>
<reference evidence="2 4" key="1">
    <citation type="submission" date="2016-10" db="EMBL/GenBank/DDBJ databases">
        <authorList>
            <person name="de Groot N.N."/>
        </authorList>
    </citation>
    <scope>NUCLEOTIDE SEQUENCE [LARGE SCALE GENOMIC DNA]</scope>
    <source>
        <strain evidence="1">Nm10</strain>
        <strain evidence="2 4">Nm9</strain>
    </source>
</reference>
<sequence>MNSWSLLGNTSAEYKKFIGVTDLMTVSGFLIEKNALKQGVLMKLAKLSCL</sequence>
<evidence type="ECO:0000313" key="4">
    <source>
        <dbReference type="Proteomes" id="UP000181998"/>
    </source>
</evidence>
<dbReference type="EMBL" id="FOFX01000040">
    <property type="protein sequence ID" value="SEQ35116.1"/>
    <property type="molecule type" value="Genomic_DNA"/>
</dbReference>
<accession>A0A1H9FB08</accession>
<dbReference type="EMBL" id="OCMU01000002">
    <property type="protein sequence ID" value="SOD20830.1"/>
    <property type="molecule type" value="Genomic_DNA"/>
</dbReference>
<dbReference type="Proteomes" id="UP000219335">
    <property type="component" value="Unassembled WGS sequence"/>
</dbReference>
<reference evidence="5" key="2">
    <citation type="submission" date="2016-10" db="EMBL/GenBank/DDBJ databases">
        <authorList>
            <person name="Varghese N."/>
            <person name="Submissions S."/>
        </authorList>
    </citation>
    <scope>NUCLEOTIDE SEQUENCE [LARGE SCALE GENOMIC DNA]</scope>
    <source>
        <strain evidence="5">Nm10</strain>
    </source>
</reference>
<dbReference type="AlphaFoldDB" id="A0A1H9FB08"/>
<gene>
    <name evidence="1" type="ORF">SAMN05216406_13815</name>
    <name evidence="2" type="ORF">SAMN05421510_104018</name>
    <name evidence="3" type="ORF">SAMN06297164_2890</name>
</gene>